<keyword evidence="2" id="KW-1185">Reference proteome</keyword>
<sequence length="70" mass="8257">MLSETEKKLCKSIGMKANSYMTIKTCILKDYLKRQHGTPVKLRYPPGHDKTHRRTILTFLEHSGWIQMEH</sequence>
<evidence type="ECO:0000313" key="1">
    <source>
        <dbReference type="EMBL" id="KAF6030738.1"/>
    </source>
</evidence>
<dbReference type="InterPro" id="IPR009057">
    <property type="entry name" value="Homeodomain-like_sf"/>
</dbReference>
<dbReference type="Gene3D" id="1.10.10.10">
    <property type="entry name" value="Winged helix-like DNA-binding domain superfamily/Winged helix DNA-binding domain"/>
    <property type="match status" value="1"/>
</dbReference>
<accession>A0A7J7JZH6</accession>
<protein>
    <submittedName>
        <fullName evidence="1">TADA2B</fullName>
    </submittedName>
</protein>
<evidence type="ECO:0000313" key="2">
    <source>
        <dbReference type="Proteomes" id="UP000593567"/>
    </source>
</evidence>
<dbReference type="Proteomes" id="UP000593567">
    <property type="component" value="Unassembled WGS sequence"/>
</dbReference>
<name>A0A7J7JZH6_BUGNE</name>
<proteinExistence type="predicted"/>
<organism evidence="1 2">
    <name type="scientific">Bugula neritina</name>
    <name type="common">Brown bryozoan</name>
    <name type="synonym">Sertularia neritina</name>
    <dbReference type="NCBI Taxonomy" id="10212"/>
    <lineage>
        <taxon>Eukaryota</taxon>
        <taxon>Metazoa</taxon>
        <taxon>Spiralia</taxon>
        <taxon>Lophotrochozoa</taxon>
        <taxon>Bryozoa</taxon>
        <taxon>Gymnolaemata</taxon>
        <taxon>Cheilostomatida</taxon>
        <taxon>Flustrina</taxon>
        <taxon>Buguloidea</taxon>
        <taxon>Bugulidae</taxon>
        <taxon>Bugula</taxon>
    </lineage>
</organism>
<gene>
    <name evidence="1" type="ORF">EB796_010959</name>
</gene>
<dbReference type="InterPro" id="IPR036388">
    <property type="entry name" value="WH-like_DNA-bd_sf"/>
</dbReference>
<dbReference type="AlphaFoldDB" id="A0A7J7JZH6"/>
<dbReference type="OrthoDB" id="270417at2759"/>
<dbReference type="EMBL" id="VXIV02001677">
    <property type="protein sequence ID" value="KAF6030738.1"/>
    <property type="molecule type" value="Genomic_DNA"/>
</dbReference>
<dbReference type="SUPFAM" id="SSF46689">
    <property type="entry name" value="Homeodomain-like"/>
    <property type="match status" value="1"/>
</dbReference>
<comment type="caution">
    <text evidence="1">The sequence shown here is derived from an EMBL/GenBank/DDBJ whole genome shotgun (WGS) entry which is preliminary data.</text>
</comment>
<reference evidence="1" key="1">
    <citation type="submission" date="2020-06" db="EMBL/GenBank/DDBJ databases">
        <title>Draft genome of Bugula neritina, a colonial animal packing powerful symbionts and potential medicines.</title>
        <authorList>
            <person name="Rayko M."/>
        </authorList>
    </citation>
    <scope>NUCLEOTIDE SEQUENCE [LARGE SCALE GENOMIC DNA]</scope>
    <source>
        <strain evidence="1">Kwan_BN1</strain>
    </source>
</reference>